<protein>
    <submittedName>
        <fullName evidence="1">Uncharacterized protein</fullName>
    </submittedName>
</protein>
<evidence type="ECO:0000313" key="1">
    <source>
        <dbReference type="EMBL" id="PKI34395.1"/>
    </source>
</evidence>
<gene>
    <name evidence="1" type="ORF">CRG98_045216</name>
</gene>
<dbReference type="AlphaFoldDB" id="A0A2I0HRQ0"/>
<organism evidence="1 2">
    <name type="scientific">Punica granatum</name>
    <name type="common">Pomegranate</name>
    <dbReference type="NCBI Taxonomy" id="22663"/>
    <lineage>
        <taxon>Eukaryota</taxon>
        <taxon>Viridiplantae</taxon>
        <taxon>Streptophyta</taxon>
        <taxon>Embryophyta</taxon>
        <taxon>Tracheophyta</taxon>
        <taxon>Spermatophyta</taxon>
        <taxon>Magnoliopsida</taxon>
        <taxon>eudicotyledons</taxon>
        <taxon>Gunneridae</taxon>
        <taxon>Pentapetalae</taxon>
        <taxon>rosids</taxon>
        <taxon>malvids</taxon>
        <taxon>Myrtales</taxon>
        <taxon>Lythraceae</taxon>
        <taxon>Punica</taxon>
    </lineage>
</organism>
<accession>A0A2I0HRQ0</accession>
<proteinExistence type="predicted"/>
<sequence>MRQSRVRQGGDAPWGSMPYRRAKLCLGRCLESAESSDADVAIGAFGRLAGVALLKRVFALAMRMGSRFRRPQCEASKASVGHARAYQEILNDSLAALSVIRRARRLSTLLVGYLWAAAFVTRTGDFCANLDTRVHIRREMYPLFSFVLSCRLSRTVLMARSVAHCARGRARFGRLSLVGEPIGDPIGVDNLTISLRDSWSAQSVTVSFARVAHYDDLRANFNQGDPSARRLPRLCCRELQPGMPQCTSLGNAHLGRMMSEVVLWAPCAIIVLDRACGSSISCTLDMCALEAGGTSLSGPSLLKYRKKDPIGVLRESLRKSACYRGGWLMAIAEGRVGPFSGQKYDRANDSRGGWAGPYSRRGRVGPLCLEFKEVAEKCFLSRLWSFGIQIAFLSVISCNGKRGAMKEKTMFAISTQGRRGSN</sequence>
<keyword evidence="2" id="KW-1185">Reference proteome</keyword>
<comment type="caution">
    <text evidence="1">The sequence shown here is derived from an EMBL/GenBank/DDBJ whole genome shotgun (WGS) entry which is preliminary data.</text>
</comment>
<reference evidence="1 2" key="1">
    <citation type="submission" date="2017-11" db="EMBL/GenBank/DDBJ databases">
        <title>De-novo sequencing of pomegranate (Punica granatum L.) genome.</title>
        <authorList>
            <person name="Akparov Z."/>
            <person name="Amiraslanov A."/>
            <person name="Hajiyeva S."/>
            <person name="Abbasov M."/>
            <person name="Kaur K."/>
            <person name="Hamwieh A."/>
            <person name="Solovyev V."/>
            <person name="Salamov A."/>
            <person name="Braich B."/>
            <person name="Kosarev P."/>
            <person name="Mahmoud A."/>
            <person name="Hajiyev E."/>
            <person name="Babayeva S."/>
            <person name="Izzatullayeva V."/>
            <person name="Mammadov A."/>
            <person name="Mammadov A."/>
            <person name="Sharifova S."/>
            <person name="Ojaghi J."/>
            <person name="Eynullazada K."/>
            <person name="Bayramov B."/>
            <person name="Abdulazimova A."/>
            <person name="Shahmuradov I."/>
        </authorList>
    </citation>
    <scope>NUCLEOTIDE SEQUENCE [LARGE SCALE GENOMIC DNA]</scope>
    <source>
        <strain evidence="2">cv. AG2017</strain>
        <tissue evidence="1">Leaf</tissue>
    </source>
</reference>
<dbReference type="Proteomes" id="UP000233551">
    <property type="component" value="Unassembled WGS sequence"/>
</dbReference>
<evidence type="ECO:0000313" key="2">
    <source>
        <dbReference type="Proteomes" id="UP000233551"/>
    </source>
</evidence>
<dbReference type="EMBL" id="PGOL01005946">
    <property type="protein sequence ID" value="PKI34395.1"/>
    <property type="molecule type" value="Genomic_DNA"/>
</dbReference>
<name>A0A2I0HRQ0_PUNGR</name>